<comment type="caution">
    <text evidence="1">The sequence shown here is derived from an EMBL/GenBank/DDBJ whole genome shotgun (WGS) entry which is preliminary data.</text>
</comment>
<gene>
    <name evidence="1" type="ORF">RhiirC2_802287</name>
</gene>
<name>A0A2N1M1K2_9GLOM</name>
<evidence type="ECO:0000313" key="2">
    <source>
        <dbReference type="Proteomes" id="UP000233469"/>
    </source>
</evidence>
<protein>
    <submittedName>
        <fullName evidence="1">Uncharacterized protein</fullName>
    </submittedName>
</protein>
<proteinExistence type="predicted"/>
<accession>A0A2N1M1K2</accession>
<sequence>KVLDTNEQYTNLTSYVQYTAPTHLASYIAPDEQYADDILTHFTLYTSDRYAATLAYFTSNIDDTALTQHTSFVTPNADNTLIQYASPTCPILYPSEPSLPTSDDILQDDESDDDQPLELVSELTFASLDRFKKWLDRFALKEGFDHKIRTSEKEQGILRRVAYECGMHQVWLT</sequence>
<dbReference type="VEuPathDB" id="FungiDB:RhiirA1_468875"/>
<organism evidence="1 2">
    <name type="scientific">Rhizophagus irregularis</name>
    <dbReference type="NCBI Taxonomy" id="588596"/>
    <lineage>
        <taxon>Eukaryota</taxon>
        <taxon>Fungi</taxon>
        <taxon>Fungi incertae sedis</taxon>
        <taxon>Mucoromycota</taxon>
        <taxon>Glomeromycotina</taxon>
        <taxon>Glomeromycetes</taxon>
        <taxon>Glomerales</taxon>
        <taxon>Glomeraceae</taxon>
        <taxon>Rhizophagus</taxon>
    </lineage>
</organism>
<feature type="non-terminal residue" evidence="1">
    <location>
        <position position="1"/>
    </location>
</feature>
<reference evidence="1 2" key="1">
    <citation type="submission" date="2016-04" db="EMBL/GenBank/DDBJ databases">
        <title>Genome analyses suggest a sexual origin of heterokaryosis in a supposedly ancient asexual fungus.</title>
        <authorList>
            <person name="Ropars J."/>
            <person name="Sedzielewska K."/>
            <person name="Noel J."/>
            <person name="Charron P."/>
            <person name="Farinelli L."/>
            <person name="Marton T."/>
            <person name="Kruger M."/>
            <person name="Pelin A."/>
            <person name="Brachmann A."/>
            <person name="Corradi N."/>
        </authorList>
    </citation>
    <scope>NUCLEOTIDE SEQUENCE [LARGE SCALE GENOMIC DNA]</scope>
    <source>
        <strain evidence="1 2">C2</strain>
    </source>
</reference>
<dbReference type="Proteomes" id="UP000233469">
    <property type="component" value="Unassembled WGS sequence"/>
</dbReference>
<dbReference type="EMBL" id="LLXL01007516">
    <property type="protein sequence ID" value="PKK55473.1"/>
    <property type="molecule type" value="Genomic_DNA"/>
</dbReference>
<dbReference type="VEuPathDB" id="FungiDB:FUN_006548"/>
<dbReference type="AlphaFoldDB" id="A0A2N1M1K2"/>
<evidence type="ECO:0000313" key="1">
    <source>
        <dbReference type="EMBL" id="PKK55473.1"/>
    </source>
</evidence>
<dbReference type="VEuPathDB" id="FungiDB:RhiirFUN_003093"/>
<reference evidence="1 2" key="2">
    <citation type="submission" date="2017-10" db="EMBL/GenBank/DDBJ databases">
        <title>Extensive intraspecific genome diversity in a model arbuscular mycorrhizal fungus.</title>
        <authorList>
            <person name="Chen E.C.H."/>
            <person name="Morin E."/>
            <person name="Baudet D."/>
            <person name="Noel J."/>
            <person name="Ndikumana S."/>
            <person name="Charron P."/>
            <person name="St-Onge C."/>
            <person name="Giorgi J."/>
            <person name="Grigoriev I.V."/>
            <person name="Roux C."/>
            <person name="Martin F.M."/>
            <person name="Corradi N."/>
        </authorList>
    </citation>
    <scope>NUCLEOTIDE SEQUENCE [LARGE SCALE GENOMIC DNA]</scope>
    <source>
        <strain evidence="1 2">C2</strain>
    </source>
</reference>